<keyword evidence="1 6" id="KW-0418">Kinase</keyword>
<proteinExistence type="predicted"/>
<dbReference type="EMBL" id="DVOT01000059">
    <property type="protein sequence ID" value="HIV26991.1"/>
    <property type="molecule type" value="Genomic_DNA"/>
</dbReference>
<dbReference type="PANTHER" id="PTHR34220:SF7">
    <property type="entry name" value="SENSOR HISTIDINE KINASE YPDA"/>
    <property type="match status" value="1"/>
</dbReference>
<gene>
    <name evidence="6" type="ORF">IAA64_03400</name>
</gene>
<dbReference type="GO" id="GO:0016020">
    <property type="term" value="C:membrane"/>
    <property type="evidence" value="ECO:0007669"/>
    <property type="project" value="InterPro"/>
</dbReference>
<keyword evidence="4" id="KW-0812">Transmembrane</keyword>
<feature type="coiled-coil region" evidence="3">
    <location>
        <begin position="353"/>
        <end position="385"/>
    </location>
</feature>
<dbReference type="InterPro" id="IPR050640">
    <property type="entry name" value="Bact_2-comp_sensor_kinase"/>
</dbReference>
<keyword evidence="1 6" id="KW-0808">Transferase</keyword>
<reference evidence="6" key="1">
    <citation type="submission" date="2020-10" db="EMBL/GenBank/DDBJ databases">
        <authorList>
            <person name="Gilroy R."/>
        </authorList>
    </citation>
    <scope>NUCLEOTIDE SEQUENCE</scope>
    <source>
        <strain evidence="6">CHK183-6373</strain>
    </source>
</reference>
<protein>
    <submittedName>
        <fullName evidence="6">Sensor histidine kinase</fullName>
    </submittedName>
</protein>
<dbReference type="SMART" id="SM00387">
    <property type="entry name" value="HATPase_c"/>
    <property type="match status" value="1"/>
</dbReference>
<feature type="domain" description="Histidine kinase" evidence="5">
    <location>
        <begin position="476"/>
        <end position="577"/>
    </location>
</feature>
<keyword evidence="2" id="KW-0902">Two-component regulatory system</keyword>
<comment type="caution">
    <text evidence="6">The sequence shown here is derived from an EMBL/GenBank/DDBJ whole genome shotgun (WGS) entry which is preliminary data.</text>
</comment>
<name>A0A9D1P6M8_9FIRM</name>
<dbReference type="PROSITE" id="PS50109">
    <property type="entry name" value="HIS_KIN"/>
    <property type="match status" value="1"/>
</dbReference>
<dbReference type="SUPFAM" id="SSF55874">
    <property type="entry name" value="ATPase domain of HSP90 chaperone/DNA topoisomerase II/histidine kinase"/>
    <property type="match status" value="1"/>
</dbReference>
<dbReference type="InterPro" id="IPR036890">
    <property type="entry name" value="HATPase_C_sf"/>
</dbReference>
<keyword evidence="4" id="KW-0472">Membrane</keyword>
<dbReference type="InterPro" id="IPR003594">
    <property type="entry name" value="HATPase_dom"/>
</dbReference>
<dbReference type="Pfam" id="PF02518">
    <property type="entry name" value="HATPase_c"/>
    <property type="match status" value="1"/>
</dbReference>
<dbReference type="GO" id="GO:0000155">
    <property type="term" value="F:phosphorelay sensor kinase activity"/>
    <property type="evidence" value="ECO:0007669"/>
    <property type="project" value="InterPro"/>
</dbReference>
<reference evidence="6" key="2">
    <citation type="journal article" date="2021" name="PeerJ">
        <title>Extensive microbial diversity within the chicken gut microbiome revealed by metagenomics and culture.</title>
        <authorList>
            <person name="Gilroy R."/>
            <person name="Ravi A."/>
            <person name="Getino M."/>
            <person name="Pursley I."/>
            <person name="Horton D.L."/>
            <person name="Alikhan N.F."/>
            <person name="Baker D."/>
            <person name="Gharbi K."/>
            <person name="Hall N."/>
            <person name="Watson M."/>
            <person name="Adriaenssens E.M."/>
            <person name="Foster-Nyarko E."/>
            <person name="Jarju S."/>
            <person name="Secka A."/>
            <person name="Antonio M."/>
            <person name="Oren A."/>
            <person name="Chaudhuri R.R."/>
            <person name="La Ragione R."/>
            <person name="Hildebrand F."/>
            <person name="Pallen M.J."/>
        </authorList>
    </citation>
    <scope>NUCLEOTIDE SEQUENCE</scope>
    <source>
        <strain evidence="6">CHK183-6373</strain>
    </source>
</reference>
<dbReference type="InterPro" id="IPR010559">
    <property type="entry name" value="Sig_transdc_His_kin_internal"/>
</dbReference>
<keyword evidence="3" id="KW-0175">Coiled coil</keyword>
<dbReference type="AlphaFoldDB" id="A0A9D1P6M8"/>
<dbReference type="Pfam" id="PF06580">
    <property type="entry name" value="His_kinase"/>
    <property type="match status" value="1"/>
</dbReference>
<sequence>MAKKLADRFRNLRLLPKFLLILALAMALVCTSTFAALRIPYAAYDEQLYRSCMQMMAVFAGHIQDGLAEIEELSFRILADNVLQESLTTMADKPVTTASWGAAKNAVGDRMAYFSMWFSHARSLQLETADGQDFTQGFGQTSVAHEISEERIALAHGSNGREVWLLEEKSARLFLLREIREVHHLSLRPLATILIEMDLNGLVETQRQNMHWLNSPLSCAIYSGDVCLYSSDERVRGLSPAGEDGYQKISQDGQAALCVRFTADNGWRYVTLVDYGAIESTVRAAERITMGVIVTASLLALVLSAWMIASLLKHLKILLHKFDAFAADGVPVPEAPNPYQSRKDEIGQLHRHFDRMTREYDRITRENAEKQQLLQEKQMQQLRAQVRPHFLYNTLESIYCLAIGSEDKRIATMTNALGKMLRASLNDKRDVVTVGEDLQIAREYLHIQLLRYGDRLRVEEEIAESFLSCQIPAMTIQPLVENAVHHAAEEMLEICTIRLGAREVEGDVEILVEDNGPGMDEDILEKLESGAIKPEGLGIGMRNIHRRVQYAFSSQYGLRVKSAPGYTQIIIRLPDTRGGIRG</sequence>
<feature type="transmembrane region" description="Helical" evidence="4">
    <location>
        <begin position="288"/>
        <end position="312"/>
    </location>
</feature>
<keyword evidence="4" id="KW-1133">Transmembrane helix</keyword>
<evidence type="ECO:0000259" key="5">
    <source>
        <dbReference type="PROSITE" id="PS50109"/>
    </source>
</evidence>
<dbReference type="InterPro" id="IPR005467">
    <property type="entry name" value="His_kinase_dom"/>
</dbReference>
<evidence type="ECO:0000256" key="3">
    <source>
        <dbReference type="SAM" id="Coils"/>
    </source>
</evidence>
<evidence type="ECO:0000313" key="7">
    <source>
        <dbReference type="Proteomes" id="UP000886884"/>
    </source>
</evidence>
<accession>A0A9D1P6M8</accession>
<evidence type="ECO:0000313" key="6">
    <source>
        <dbReference type="EMBL" id="HIV26991.1"/>
    </source>
</evidence>
<organism evidence="6 7">
    <name type="scientific">Candidatus Ornithocaccomicrobium faecavium</name>
    <dbReference type="NCBI Taxonomy" id="2840890"/>
    <lineage>
        <taxon>Bacteria</taxon>
        <taxon>Bacillati</taxon>
        <taxon>Bacillota</taxon>
        <taxon>Clostridia</taxon>
        <taxon>Candidatus Ornithocaccomicrobium</taxon>
    </lineage>
</organism>
<evidence type="ECO:0000256" key="1">
    <source>
        <dbReference type="ARBA" id="ARBA00022777"/>
    </source>
</evidence>
<evidence type="ECO:0000256" key="4">
    <source>
        <dbReference type="SAM" id="Phobius"/>
    </source>
</evidence>
<dbReference type="Proteomes" id="UP000886884">
    <property type="component" value="Unassembled WGS sequence"/>
</dbReference>
<dbReference type="Gene3D" id="3.30.565.10">
    <property type="entry name" value="Histidine kinase-like ATPase, C-terminal domain"/>
    <property type="match status" value="1"/>
</dbReference>
<evidence type="ECO:0000256" key="2">
    <source>
        <dbReference type="ARBA" id="ARBA00023012"/>
    </source>
</evidence>
<dbReference type="PANTHER" id="PTHR34220">
    <property type="entry name" value="SENSOR HISTIDINE KINASE YPDA"/>
    <property type="match status" value="1"/>
</dbReference>
<dbReference type="Gene3D" id="6.10.340.10">
    <property type="match status" value="1"/>
</dbReference>